<comment type="caution">
    <text evidence="5">Lacks conserved residue(s) required for the propagation of feature annotation.</text>
</comment>
<dbReference type="AlphaFoldDB" id="A0A9W7HZM0"/>
<reference evidence="7" key="1">
    <citation type="submission" date="2023-05" db="EMBL/GenBank/DDBJ databases">
        <title>Genome and transcriptome analyses reveal genes involved in the formation of fine ridges on petal epidermal cells in Hibiscus trionum.</title>
        <authorList>
            <person name="Koshimizu S."/>
            <person name="Masuda S."/>
            <person name="Ishii T."/>
            <person name="Shirasu K."/>
            <person name="Hoshino A."/>
            <person name="Arita M."/>
        </authorList>
    </citation>
    <scope>NUCLEOTIDE SEQUENCE</scope>
    <source>
        <strain evidence="7">Hamamatsu line</strain>
    </source>
</reference>
<dbReference type="InterPro" id="IPR010721">
    <property type="entry name" value="UstE-like"/>
</dbReference>
<feature type="transmembrane region" description="Helical" evidence="5">
    <location>
        <begin position="39"/>
        <end position="59"/>
    </location>
</feature>
<dbReference type="EMBL" id="BSYR01000020">
    <property type="protein sequence ID" value="GMI85917.1"/>
    <property type="molecule type" value="Genomic_DNA"/>
</dbReference>
<feature type="transmembrane region" description="Helical" evidence="5">
    <location>
        <begin position="9"/>
        <end position="33"/>
    </location>
</feature>
<evidence type="ECO:0000256" key="1">
    <source>
        <dbReference type="ARBA" id="ARBA00004922"/>
    </source>
</evidence>
<comment type="similarity">
    <text evidence="2 5">Belongs to the glycosyltransferase 10 family.</text>
</comment>
<dbReference type="OrthoDB" id="427096at2759"/>
<comment type="subcellular location">
    <subcellularLocation>
        <location evidence="5">Golgi apparatus</location>
        <location evidence="5">Golgi stack membrane</location>
        <topology evidence="5">Single-pass type II membrane protein</topology>
    </subcellularLocation>
</comment>
<dbReference type="InterPro" id="IPR038577">
    <property type="entry name" value="GT10-like_C_sf"/>
</dbReference>
<evidence type="ECO:0000256" key="2">
    <source>
        <dbReference type="ARBA" id="ARBA00008919"/>
    </source>
</evidence>
<dbReference type="PANTHER" id="PTHR11929:SF220">
    <property type="entry name" value="FUCOSYLTRANSFERASE"/>
    <property type="match status" value="1"/>
</dbReference>
<keyword evidence="3 5" id="KW-0328">Glycosyltransferase</keyword>
<comment type="pathway">
    <text evidence="1">Protein modification; protein glycosylation.</text>
</comment>
<dbReference type="Pfam" id="PF00852">
    <property type="entry name" value="Glyco_transf_10"/>
    <property type="match status" value="1"/>
</dbReference>
<dbReference type="InterPro" id="IPR055270">
    <property type="entry name" value="Glyco_tran_10_C"/>
</dbReference>
<dbReference type="Gene3D" id="3.40.50.11660">
    <property type="entry name" value="Glycosyl transferase family 10, C-terminal domain"/>
    <property type="match status" value="1"/>
</dbReference>
<keyword evidence="8" id="KW-1185">Reference proteome</keyword>
<protein>
    <recommendedName>
        <fullName evidence="5">Fucosyltransferase</fullName>
        <ecNumber evidence="5">2.4.1.-</ecNumber>
    </recommendedName>
</protein>
<keyword evidence="5" id="KW-0472">Membrane</keyword>
<accession>A0A9W7HZM0</accession>
<dbReference type="Pfam" id="PF06966">
    <property type="entry name" value="DUF1295"/>
    <property type="match status" value="1"/>
</dbReference>
<evidence type="ECO:0000259" key="6">
    <source>
        <dbReference type="Pfam" id="PF00852"/>
    </source>
</evidence>
<evidence type="ECO:0000313" key="8">
    <source>
        <dbReference type="Proteomes" id="UP001165190"/>
    </source>
</evidence>
<evidence type="ECO:0000256" key="5">
    <source>
        <dbReference type="RuleBase" id="RU003832"/>
    </source>
</evidence>
<keyword evidence="4 5" id="KW-0808">Transferase</keyword>
<dbReference type="PANTHER" id="PTHR11929">
    <property type="entry name" value="ALPHA- 1,3 -FUCOSYLTRANSFERASE"/>
    <property type="match status" value="1"/>
</dbReference>
<evidence type="ECO:0000313" key="7">
    <source>
        <dbReference type="EMBL" id="GMI85917.1"/>
    </source>
</evidence>
<dbReference type="GO" id="GO:0032580">
    <property type="term" value="C:Golgi cisterna membrane"/>
    <property type="evidence" value="ECO:0007669"/>
    <property type="project" value="UniProtKB-SubCell"/>
</dbReference>
<organism evidence="7 8">
    <name type="scientific">Hibiscus trionum</name>
    <name type="common">Flower of an hour</name>
    <dbReference type="NCBI Taxonomy" id="183268"/>
    <lineage>
        <taxon>Eukaryota</taxon>
        <taxon>Viridiplantae</taxon>
        <taxon>Streptophyta</taxon>
        <taxon>Embryophyta</taxon>
        <taxon>Tracheophyta</taxon>
        <taxon>Spermatophyta</taxon>
        <taxon>Magnoliopsida</taxon>
        <taxon>eudicotyledons</taxon>
        <taxon>Gunneridae</taxon>
        <taxon>Pentapetalae</taxon>
        <taxon>rosids</taxon>
        <taxon>malvids</taxon>
        <taxon>Malvales</taxon>
        <taxon>Malvaceae</taxon>
        <taxon>Malvoideae</taxon>
        <taxon>Hibiscus</taxon>
    </lineage>
</organism>
<proteinExistence type="inferred from homology"/>
<dbReference type="SUPFAM" id="SSF53756">
    <property type="entry name" value="UDP-Glycosyltransferase/glycogen phosphorylase"/>
    <property type="match status" value="1"/>
</dbReference>
<dbReference type="Proteomes" id="UP001165190">
    <property type="component" value="Unassembled WGS sequence"/>
</dbReference>
<dbReference type="GO" id="GO:0008417">
    <property type="term" value="F:fucosyltransferase activity"/>
    <property type="evidence" value="ECO:0007669"/>
    <property type="project" value="InterPro"/>
</dbReference>
<sequence>MGTVIDSHFLALTSIVTVGYQLFFFIITALLKFDKVADFAGSTNFVIIAVLTLVIKGSWHFRQELILEMYRHEFTDSRSGYKYVMTTSLSSDVPVGYFSWADCFHFQLCCRNFRIRTLVGLEKKNIKIDSYGKCHGNHDGKVNKVETLKRYKFSLAFENTNEEDYVTEKFFQSLVAGSVPVVVGAPNIEDFAPSGSYLHTKELEDIHSVAERMKYLVKRHDFI</sequence>
<name>A0A9W7HZM0_HIBTR</name>
<comment type="caution">
    <text evidence="7">The sequence shown here is derived from an EMBL/GenBank/DDBJ whole genome shotgun (WGS) entry which is preliminary data.</text>
</comment>
<evidence type="ECO:0000256" key="4">
    <source>
        <dbReference type="ARBA" id="ARBA00022679"/>
    </source>
</evidence>
<keyword evidence="5" id="KW-0812">Transmembrane</keyword>
<feature type="domain" description="Fucosyltransferase C-terminal" evidence="6">
    <location>
        <begin position="114"/>
        <end position="220"/>
    </location>
</feature>
<dbReference type="InterPro" id="IPR001503">
    <property type="entry name" value="Glyco_trans_10"/>
</dbReference>
<evidence type="ECO:0000256" key="3">
    <source>
        <dbReference type="ARBA" id="ARBA00022676"/>
    </source>
</evidence>
<keyword evidence="5" id="KW-1133">Transmembrane helix</keyword>
<keyword evidence="5" id="KW-0333">Golgi apparatus</keyword>
<gene>
    <name evidence="7" type="ORF">HRI_002261000</name>
</gene>
<dbReference type="EC" id="2.4.1.-" evidence="5"/>